<organism evidence="1 2">
    <name type="scientific">Actinospica durhamensis</name>
    <dbReference type="NCBI Taxonomy" id="1508375"/>
    <lineage>
        <taxon>Bacteria</taxon>
        <taxon>Bacillati</taxon>
        <taxon>Actinomycetota</taxon>
        <taxon>Actinomycetes</taxon>
        <taxon>Catenulisporales</taxon>
        <taxon>Actinospicaceae</taxon>
        <taxon>Actinospica</taxon>
    </lineage>
</organism>
<gene>
    <name evidence="1" type="ORF">KDL01_14750</name>
</gene>
<comment type="caution">
    <text evidence="1">The sequence shown here is derived from an EMBL/GenBank/DDBJ whole genome shotgun (WGS) entry which is preliminary data.</text>
</comment>
<evidence type="ECO:0000313" key="1">
    <source>
        <dbReference type="EMBL" id="MBR7834530.1"/>
    </source>
</evidence>
<evidence type="ECO:0000313" key="2">
    <source>
        <dbReference type="Proteomes" id="UP000675781"/>
    </source>
</evidence>
<dbReference type="EMBL" id="JAGSOG010000061">
    <property type="protein sequence ID" value="MBR7834530.1"/>
    <property type="molecule type" value="Genomic_DNA"/>
</dbReference>
<sequence>MSRTRLLRDRRFDREFADLTRNTDIDWYRLRGPGPRPAGLPSPVTAVDELRVLPLTVRDRSRFVRDWNTVCREFDRDPRRTPSLAEQLVASLLLTRGLVPTHAPDPTVLPASWVFPSADGYRLAQRAATLAARERCEGTASSFRTATTAAAALRLFEAFFMEILTSGRWLGVDRTP</sequence>
<protein>
    <submittedName>
        <fullName evidence="1">Uncharacterized protein</fullName>
    </submittedName>
</protein>
<keyword evidence="2" id="KW-1185">Reference proteome</keyword>
<proteinExistence type="predicted"/>
<dbReference type="RefSeq" id="WP_212529050.1">
    <property type="nucleotide sequence ID" value="NZ_JAGSOG010000061.1"/>
</dbReference>
<reference evidence="1" key="1">
    <citation type="submission" date="2021-04" db="EMBL/GenBank/DDBJ databases">
        <title>Genome based classification of Actinospica acidithermotolerans sp. nov., an actinobacterium isolated from an Indonesian hot spring.</title>
        <authorList>
            <person name="Kusuma A.B."/>
            <person name="Putra K.E."/>
            <person name="Nafisah S."/>
            <person name="Loh J."/>
            <person name="Nouioui I."/>
            <person name="Goodfellow M."/>
        </authorList>
    </citation>
    <scope>NUCLEOTIDE SEQUENCE</scope>
    <source>
        <strain evidence="1">CSCA 57</strain>
    </source>
</reference>
<dbReference type="Proteomes" id="UP000675781">
    <property type="component" value="Unassembled WGS sequence"/>
</dbReference>
<name>A0A941ELA8_9ACTN</name>
<dbReference type="AlphaFoldDB" id="A0A941ELA8"/>
<accession>A0A941ELA8</accession>